<evidence type="ECO:0000256" key="4">
    <source>
        <dbReference type="ARBA" id="ARBA00022490"/>
    </source>
</evidence>
<comment type="subcellular location">
    <subcellularLocation>
        <location evidence="1">Cytoplasm</location>
        <location evidence="1">Cytosol</location>
    </subcellularLocation>
</comment>
<evidence type="ECO:0000259" key="7">
    <source>
        <dbReference type="Pfam" id="PF22603"/>
    </source>
</evidence>
<evidence type="ECO:0000313" key="9">
    <source>
        <dbReference type="Proteomes" id="UP001153636"/>
    </source>
</evidence>
<evidence type="ECO:0000256" key="6">
    <source>
        <dbReference type="SAM" id="MobiDB-lite"/>
    </source>
</evidence>
<dbReference type="GO" id="GO:0005968">
    <property type="term" value="C:Rab-protein geranylgeranyltransferase complex"/>
    <property type="evidence" value="ECO:0007669"/>
    <property type="project" value="UniProtKB-UniRule"/>
</dbReference>
<dbReference type="PIRSF" id="PIRSF016550">
    <property type="entry name" value="Rab_ger_ger_transf_A_euk"/>
    <property type="match status" value="1"/>
</dbReference>
<dbReference type="EMBL" id="OV651814">
    <property type="protein sequence ID" value="CAH1106197.1"/>
    <property type="molecule type" value="Genomic_DNA"/>
</dbReference>
<dbReference type="SUPFAM" id="SSF51905">
    <property type="entry name" value="FAD/NAD(P)-binding domain"/>
    <property type="match status" value="1"/>
</dbReference>
<gene>
    <name evidence="8" type="ORF">PSYICH_LOCUS6870</name>
</gene>
<dbReference type="GO" id="GO:0005092">
    <property type="term" value="F:GDP-dissociation inhibitor activity"/>
    <property type="evidence" value="ECO:0007669"/>
    <property type="project" value="InterPro"/>
</dbReference>
<dbReference type="OrthoDB" id="1923006at2759"/>
<feature type="compositionally biased region" description="Basic and acidic residues" evidence="6">
    <location>
        <begin position="579"/>
        <end position="598"/>
    </location>
</feature>
<dbReference type="FunFam" id="1.10.405.10:FF:000003">
    <property type="entry name" value="Rab proteins geranylgeranyltransferase component A"/>
    <property type="match status" value="1"/>
</dbReference>
<dbReference type="Gene3D" id="1.10.405.10">
    <property type="entry name" value="Guanine Nucleotide Dissociation Inhibitor, domain 1"/>
    <property type="match status" value="1"/>
</dbReference>
<proteinExistence type="inferred from homology"/>
<accession>A0A9P0CMR4</accession>
<evidence type="ECO:0000256" key="3">
    <source>
        <dbReference type="ARBA" id="ARBA00022468"/>
    </source>
</evidence>
<dbReference type="PANTHER" id="PTHR11787">
    <property type="entry name" value="RAB GDP-DISSOCIATION INHIBITOR"/>
    <property type="match status" value="1"/>
</dbReference>
<evidence type="ECO:0000256" key="5">
    <source>
        <dbReference type="PIRNR" id="PIRNR016550"/>
    </source>
</evidence>
<dbReference type="GO" id="GO:0007264">
    <property type="term" value="P:small GTPase-mediated signal transduction"/>
    <property type="evidence" value="ECO:0007669"/>
    <property type="project" value="UniProtKB-UniRule"/>
</dbReference>
<comment type="function">
    <text evidence="5">Substrate-binding subunit (component A) of the Rab geranylgeranyltransferase (GGTase) complex. Binds unprenylated Rab proteins and presents the substrate peptide to the catalytic component B. The component A is thought to be regenerated by transferring its prenylated Rab back to the donor membrane.</text>
</comment>
<feature type="domain" description="RAE1/2" evidence="7">
    <location>
        <begin position="356"/>
        <end position="478"/>
    </location>
</feature>
<dbReference type="Gene3D" id="3.50.50.60">
    <property type="entry name" value="FAD/NAD(P)-binding domain"/>
    <property type="match status" value="1"/>
</dbReference>
<organism evidence="8 9">
    <name type="scientific">Psylliodes chrysocephalus</name>
    <dbReference type="NCBI Taxonomy" id="3402493"/>
    <lineage>
        <taxon>Eukaryota</taxon>
        <taxon>Metazoa</taxon>
        <taxon>Ecdysozoa</taxon>
        <taxon>Arthropoda</taxon>
        <taxon>Hexapoda</taxon>
        <taxon>Insecta</taxon>
        <taxon>Pterygota</taxon>
        <taxon>Neoptera</taxon>
        <taxon>Endopterygota</taxon>
        <taxon>Coleoptera</taxon>
        <taxon>Polyphaga</taxon>
        <taxon>Cucujiformia</taxon>
        <taxon>Chrysomeloidea</taxon>
        <taxon>Chrysomelidae</taxon>
        <taxon>Galerucinae</taxon>
        <taxon>Alticini</taxon>
        <taxon>Psylliodes</taxon>
    </lineage>
</organism>
<dbReference type="InterPro" id="IPR018203">
    <property type="entry name" value="GDP_dissociation_inhibitor"/>
</dbReference>
<name>A0A9P0CMR4_9CUCU</name>
<sequence>MDFEFPKEFDVIIVGTGVIESILSAAASRVGKRVLHIDENEYYGGQWASFNLEAIMKLKNSQKERIANKSDSNFLSFGNDLFNIKNIDYKFHVLPKKNKVCSEEKDKEVVDNNLQEVSQDDNEETWDEELLIKTSRKFNIDLCPKLQYARGNFVELLISSNIARYSEYRSVTRILTWLNNHLEPLPCSRSDVFANTRVSVVEKRMLMKLLTSLNDEEKETQNYESKTFKEFLTDKKLTSNLVHYVLYGISTSSDHTQCKEGIQKAKRFLNSLGRFGKTPFLFSMYGSGEIPQAFCRLSAVFGGIFALGQPIEGFALNDEKFKSLTVRSQTIKAEHLVMGIENLPKQFIKSKKHDYISRCILITNKSVLDCEKEQLTLIFYPPENNKSFTTIIELGYLTGTCPNNVYLVHLIAKQDTSPQEDFKHIIDKLFINSYHEMAENNHDKPHILWSYYCSINDSNDVELTEDLPKNIFVCPGPDLDLDYDFSVTKAKKIFNAMYPDLEFLPRAPDPEEIIIGDDEITEEAKEITEEAKEITEEAKEITEEAKEITEEAKEITKEMTEEAKEITEEAEETTENEINDVKNEKQETISEERQHTVE</sequence>
<dbReference type="SUPFAM" id="SSF54373">
    <property type="entry name" value="FAD-linked reductases, C-terminal domain"/>
    <property type="match status" value="1"/>
</dbReference>
<dbReference type="GO" id="GO:0006886">
    <property type="term" value="P:intracellular protein transport"/>
    <property type="evidence" value="ECO:0007669"/>
    <property type="project" value="InterPro"/>
</dbReference>
<dbReference type="GO" id="GO:0005096">
    <property type="term" value="F:GTPase activator activity"/>
    <property type="evidence" value="ECO:0007669"/>
    <property type="project" value="UniProtKB-UniRule"/>
</dbReference>
<protein>
    <recommendedName>
        <fullName evidence="5">Rab proteins geranylgeranyltransferase component A</fullName>
    </recommendedName>
</protein>
<dbReference type="Pfam" id="PF22603">
    <property type="entry name" value="RAE1_2_domI_C"/>
    <property type="match status" value="1"/>
</dbReference>
<dbReference type="Pfam" id="PF00996">
    <property type="entry name" value="GDI"/>
    <property type="match status" value="1"/>
</dbReference>
<dbReference type="Gene3D" id="3.30.519.10">
    <property type="entry name" value="Guanine Nucleotide Dissociation Inhibitor, domain 2"/>
    <property type="match status" value="1"/>
</dbReference>
<dbReference type="InterPro" id="IPR054420">
    <property type="entry name" value="RAE1_2_domI_C"/>
</dbReference>
<dbReference type="GO" id="GO:0005634">
    <property type="term" value="C:nucleus"/>
    <property type="evidence" value="ECO:0007669"/>
    <property type="project" value="TreeGrafter"/>
</dbReference>
<dbReference type="Proteomes" id="UP001153636">
    <property type="component" value="Chromosome 2"/>
</dbReference>
<feature type="region of interest" description="Disordered" evidence="6">
    <location>
        <begin position="555"/>
        <end position="598"/>
    </location>
</feature>
<feature type="compositionally biased region" description="Basic and acidic residues" evidence="6">
    <location>
        <begin position="555"/>
        <end position="567"/>
    </location>
</feature>
<dbReference type="PRINTS" id="PR00891">
    <property type="entry name" value="RABGDIREP"/>
</dbReference>
<dbReference type="AlphaFoldDB" id="A0A9P0CMR4"/>
<evidence type="ECO:0000256" key="2">
    <source>
        <dbReference type="ARBA" id="ARBA00005593"/>
    </source>
</evidence>
<comment type="similarity">
    <text evidence="2 5">Belongs to the Rab GDI family.</text>
</comment>
<dbReference type="GO" id="GO:0005829">
    <property type="term" value="C:cytosol"/>
    <property type="evidence" value="ECO:0007669"/>
    <property type="project" value="UniProtKB-SubCell"/>
</dbReference>
<evidence type="ECO:0000256" key="1">
    <source>
        <dbReference type="ARBA" id="ARBA00004514"/>
    </source>
</evidence>
<keyword evidence="3 5" id="KW-0343">GTPase activation</keyword>
<keyword evidence="4 5" id="KW-0963">Cytoplasm</keyword>
<keyword evidence="9" id="KW-1185">Reference proteome</keyword>
<dbReference type="GO" id="GO:0016192">
    <property type="term" value="P:vesicle-mediated transport"/>
    <property type="evidence" value="ECO:0007669"/>
    <property type="project" value="TreeGrafter"/>
</dbReference>
<evidence type="ECO:0000313" key="8">
    <source>
        <dbReference type="EMBL" id="CAH1106197.1"/>
    </source>
</evidence>
<dbReference type="InterPro" id="IPR001738">
    <property type="entry name" value="Rab_escort"/>
</dbReference>
<reference evidence="8" key="1">
    <citation type="submission" date="2022-01" db="EMBL/GenBank/DDBJ databases">
        <authorList>
            <person name="King R."/>
        </authorList>
    </citation>
    <scope>NUCLEOTIDE SEQUENCE</scope>
</reference>
<dbReference type="InterPro" id="IPR036188">
    <property type="entry name" value="FAD/NAD-bd_sf"/>
</dbReference>
<dbReference type="PANTHER" id="PTHR11787:SF4">
    <property type="entry name" value="CHM, RAB ESCORT PROTEIN 1"/>
    <property type="match status" value="1"/>
</dbReference>
<feature type="compositionally biased region" description="Acidic residues" evidence="6">
    <location>
        <begin position="568"/>
        <end position="578"/>
    </location>
</feature>